<name>A0A5C1QQP1_9SPIO</name>
<evidence type="ECO:0000313" key="11">
    <source>
        <dbReference type="Proteomes" id="UP000324209"/>
    </source>
</evidence>
<evidence type="ECO:0000259" key="9">
    <source>
        <dbReference type="Pfam" id="PF02608"/>
    </source>
</evidence>
<evidence type="ECO:0000313" key="10">
    <source>
        <dbReference type="EMBL" id="QEN09280.1"/>
    </source>
</evidence>
<dbReference type="PANTHER" id="PTHR34296">
    <property type="entry name" value="TRANSCRIPTIONAL ACTIVATOR PROTEIN MED"/>
    <property type="match status" value="1"/>
</dbReference>
<evidence type="ECO:0000256" key="7">
    <source>
        <dbReference type="ARBA" id="ARBA00023139"/>
    </source>
</evidence>
<organism evidence="10 11">
    <name type="scientific">Oceanispirochaeta crateris</name>
    <dbReference type="NCBI Taxonomy" id="2518645"/>
    <lineage>
        <taxon>Bacteria</taxon>
        <taxon>Pseudomonadati</taxon>
        <taxon>Spirochaetota</taxon>
        <taxon>Spirochaetia</taxon>
        <taxon>Spirochaetales</taxon>
        <taxon>Spirochaetaceae</taxon>
        <taxon>Oceanispirochaeta</taxon>
    </lineage>
</organism>
<gene>
    <name evidence="10" type="ORF">EXM22_15315</name>
</gene>
<feature type="domain" description="ABC transporter substrate-binding protein PnrA-like" evidence="9">
    <location>
        <begin position="50"/>
        <end position="342"/>
    </location>
</feature>
<keyword evidence="5" id="KW-0732">Signal</keyword>
<dbReference type="GO" id="GO:0005886">
    <property type="term" value="C:plasma membrane"/>
    <property type="evidence" value="ECO:0007669"/>
    <property type="project" value="UniProtKB-SubCell"/>
</dbReference>
<evidence type="ECO:0000256" key="5">
    <source>
        <dbReference type="ARBA" id="ARBA00022729"/>
    </source>
</evidence>
<dbReference type="SUPFAM" id="SSF53822">
    <property type="entry name" value="Periplasmic binding protein-like I"/>
    <property type="match status" value="1"/>
</dbReference>
<dbReference type="AlphaFoldDB" id="A0A5C1QQP1"/>
<dbReference type="Pfam" id="PF02608">
    <property type="entry name" value="Bmp"/>
    <property type="match status" value="1"/>
</dbReference>
<dbReference type="Proteomes" id="UP000324209">
    <property type="component" value="Chromosome"/>
</dbReference>
<evidence type="ECO:0000256" key="2">
    <source>
        <dbReference type="ARBA" id="ARBA00008610"/>
    </source>
</evidence>
<keyword evidence="7" id="KW-0564">Palmitate</keyword>
<dbReference type="PANTHER" id="PTHR34296:SF2">
    <property type="entry name" value="ABC TRANSPORTER GUANOSINE-BINDING PROTEIN NUPN"/>
    <property type="match status" value="1"/>
</dbReference>
<keyword evidence="11" id="KW-1185">Reference proteome</keyword>
<sequence length="355" mass="38603">MVRQLKLSHTKSISKESKMKKLLIFFIVLMMSSVSLFASGEQDTSEVTQVKVALLLPSSADDKGWSQGMYDAAMRVADSSEGKMVIEYSENMKPVDAGSAARQYIAQGFSYIVFHGTQFNNTVVELAEDFPEVTLIFGTSSELLGDNIISYQPATEQPGYLSGIIAGMATQTGKIGIVGPVDGGDAAQYNRGFWLGIKSVNPDAEIGVAHTGSYGDYVKAGELAQTFINDGFDILAGSAQQGLGALQAVAQYPDKEVYWMGTSELHYQGPEGYKLMAACTYYYDPIFDSVLEAFNRGETSIEGQVLWLTIPNGGFTFSMAEENALLNDDIRGAVKDAEDKLMSGDLKIDWQSVKY</sequence>
<accession>A0A5C1QQP1</accession>
<keyword evidence="3" id="KW-0813">Transport</keyword>
<comment type="similarity">
    <text evidence="2">Belongs to the BMP lipoprotein family.</text>
</comment>
<reference evidence="10 11" key="1">
    <citation type="submission" date="2019-02" db="EMBL/GenBank/DDBJ databases">
        <title>Complete Genome Sequence and Methylome Analysis of free living Spirochaetas.</title>
        <authorList>
            <person name="Fomenkov A."/>
            <person name="Dubinina G."/>
            <person name="Leshcheva N."/>
            <person name="Mikheeva N."/>
            <person name="Grabovich M."/>
            <person name="Vincze T."/>
            <person name="Roberts R.J."/>
        </authorList>
    </citation>
    <scope>NUCLEOTIDE SEQUENCE [LARGE SCALE GENOMIC DNA]</scope>
    <source>
        <strain evidence="10 11">K2</strain>
    </source>
</reference>
<evidence type="ECO:0000256" key="1">
    <source>
        <dbReference type="ARBA" id="ARBA00004193"/>
    </source>
</evidence>
<dbReference type="InterPro" id="IPR003760">
    <property type="entry name" value="PnrA-like"/>
</dbReference>
<evidence type="ECO:0000256" key="4">
    <source>
        <dbReference type="ARBA" id="ARBA00022475"/>
    </source>
</evidence>
<keyword evidence="6" id="KW-0472">Membrane</keyword>
<proteinExistence type="inferred from homology"/>
<evidence type="ECO:0000256" key="8">
    <source>
        <dbReference type="ARBA" id="ARBA00023288"/>
    </source>
</evidence>
<comment type="subcellular location">
    <subcellularLocation>
        <location evidence="1">Cell membrane</location>
        <topology evidence="1">Lipid-anchor</topology>
    </subcellularLocation>
</comment>
<dbReference type="InterPro" id="IPR028082">
    <property type="entry name" value="Peripla_BP_I"/>
</dbReference>
<keyword evidence="4" id="KW-1003">Cell membrane</keyword>
<dbReference type="CDD" id="cd06304">
    <property type="entry name" value="PBP1_BmpA_Med_PnrA-like"/>
    <property type="match status" value="1"/>
</dbReference>
<keyword evidence="8" id="KW-0449">Lipoprotein</keyword>
<evidence type="ECO:0000256" key="6">
    <source>
        <dbReference type="ARBA" id="ARBA00023136"/>
    </source>
</evidence>
<dbReference type="Gene3D" id="3.40.50.2300">
    <property type="match status" value="2"/>
</dbReference>
<dbReference type="KEGG" id="ock:EXM22_15315"/>
<dbReference type="OrthoDB" id="9769871at2"/>
<evidence type="ECO:0000256" key="3">
    <source>
        <dbReference type="ARBA" id="ARBA00022448"/>
    </source>
</evidence>
<protein>
    <submittedName>
        <fullName evidence="10">BMP family ABC transporter substrate-binding protein</fullName>
    </submittedName>
</protein>
<dbReference type="InterPro" id="IPR050957">
    <property type="entry name" value="BMP_lipoprotein"/>
</dbReference>
<dbReference type="EMBL" id="CP036150">
    <property type="protein sequence ID" value="QEN09280.1"/>
    <property type="molecule type" value="Genomic_DNA"/>
</dbReference>